<keyword evidence="1" id="KW-0812">Transmembrane</keyword>
<keyword evidence="4" id="KW-1185">Reference proteome</keyword>
<accession>A0A3N2CRD8</accession>
<keyword evidence="1" id="KW-0472">Membrane</keyword>
<name>A0A3N2CRD8_9ACTN</name>
<feature type="transmembrane region" description="Helical" evidence="1">
    <location>
        <begin position="245"/>
        <end position="262"/>
    </location>
</feature>
<dbReference type="OrthoDB" id="143710at2"/>
<dbReference type="AlphaFoldDB" id="A0A3N2CRD8"/>
<evidence type="ECO:0000256" key="1">
    <source>
        <dbReference type="SAM" id="Phobius"/>
    </source>
</evidence>
<evidence type="ECO:0000313" key="3">
    <source>
        <dbReference type="EMBL" id="ROR90117.1"/>
    </source>
</evidence>
<reference evidence="3 4" key="1">
    <citation type="submission" date="2018-11" db="EMBL/GenBank/DDBJ databases">
        <title>Sequencing the genomes of 1000 actinobacteria strains.</title>
        <authorList>
            <person name="Klenk H.-P."/>
        </authorList>
    </citation>
    <scope>NUCLEOTIDE SEQUENCE [LARGE SCALE GENOMIC DNA]</scope>
    <source>
        <strain evidence="3 4">DSM 12652</strain>
    </source>
</reference>
<dbReference type="Pfam" id="PF09972">
    <property type="entry name" value="DUF2207"/>
    <property type="match status" value="1"/>
</dbReference>
<evidence type="ECO:0000313" key="4">
    <source>
        <dbReference type="Proteomes" id="UP000281738"/>
    </source>
</evidence>
<dbReference type="InterPro" id="IPR018702">
    <property type="entry name" value="DUF2207"/>
</dbReference>
<dbReference type="RefSeq" id="WP_123389318.1">
    <property type="nucleotide sequence ID" value="NZ_RKHO01000001.1"/>
</dbReference>
<dbReference type="EMBL" id="RKHO01000001">
    <property type="protein sequence ID" value="ROR90117.1"/>
    <property type="molecule type" value="Genomic_DNA"/>
</dbReference>
<feature type="transmembrane region" description="Helical" evidence="1">
    <location>
        <begin position="274"/>
        <end position="292"/>
    </location>
</feature>
<feature type="domain" description="DUF2207" evidence="2">
    <location>
        <begin position="44"/>
        <end position="220"/>
    </location>
</feature>
<proteinExistence type="predicted"/>
<comment type="caution">
    <text evidence="3">The sequence shown here is derived from an EMBL/GenBank/DDBJ whole genome shotgun (WGS) entry which is preliminary data.</text>
</comment>
<protein>
    <submittedName>
        <fullName evidence="3">Putative membrane protein DUF2207</fullName>
    </submittedName>
</protein>
<keyword evidence="1" id="KW-1133">Transmembrane helix</keyword>
<gene>
    <name evidence="3" type="ORF">EDD33_0952</name>
</gene>
<organism evidence="3 4">
    <name type="scientific">Nocardioides aurantiacus</name>
    <dbReference type="NCBI Taxonomy" id="86796"/>
    <lineage>
        <taxon>Bacteria</taxon>
        <taxon>Bacillati</taxon>
        <taxon>Actinomycetota</taxon>
        <taxon>Actinomycetes</taxon>
        <taxon>Propionibacteriales</taxon>
        <taxon>Nocardioidaceae</taxon>
        <taxon>Nocardioides</taxon>
    </lineage>
</organism>
<dbReference type="Proteomes" id="UP000281738">
    <property type="component" value="Unassembled WGS sequence"/>
</dbReference>
<sequence>MSRDRLAGSVLRVVAGVLLACLVLAPVVRPAAPVPDVDAGVTVTDHRAAYAVDGRGTLRAAETLTVSFARPTAGLERRFDLRDPGAVRGDRSPRDVAVTRDGQAEEVALERVAGVVVARLGDHDRELTGEHVYVLHWTVPGVLATAGEDDDRARLRLDLLPAGWGTPVLRSRTSLELPDRPERVRCSAAGSSCRPRLADRGLVVATGRLAAGEPVRVDVVLDGEAPEAERLPWPLRLVPALGERWWPPVVVLLLALVTSYAGTRLAARSRPRRTRLAVVAAVLATAVTWVLAPWTLAVLVPGAFAVAALPLLLPGGAGRAATREQEPV</sequence>
<evidence type="ECO:0000259" key="2">
    <source>
        <dbReference type="Pfam" id="PF09972"/>
    </source>
</evidence>